<proteinExistence type="predicted"/>
<evidence type="ECO:0000313" key="1">
    <source>
        <dbReference type="EMBL" id="KAG7464069.1"/>
    </source>
</evidence>
<dbReference type="AlphaFoldDB" id="A0A9D3PSM1"/>
<organism evidence="1 2">
    <name type="scientific">Megalops atlanticus</name>
    <name type="common">Tarpon</name>
    <name type="synonym">Clupea gigantea</name>
    <dbReference type="NCBI Taxonomy" id="7932"/>
    <lineage>
        <taxon>Eukaryota</taxon>
        <taxon>Metazoa</taxon>
        <taxon>Chordata</taxon>
        <taxon>Craniata</taxon>
        <taxon>Vertebrata</taxon>
        <taxon>Euteleostomi</taxon>
        <taxon>Actinopterygii</taxon>
        <taxon>Neopterygii</taxon>
        <taxon>Teleostei</taxon>
        <taxon>Elopiformes</taxon>
        <taxon>Megalopidae</taxon>
        <taxon>Megalops</taxon>
    </lineage>
</organism>
<evidence type="ECO:0000313" key="2">
    <source>
        <dbReference type="Proteomes" id="UP001046870"/>
    </source>
</evidence>
<sequence length="96" mass="10771">MFCDRGFRQRDRYPRSRTCLVQPAEDRPGDGQNDDAEQGICVLAPRHDCARIPLPHHGPSGVLLSLRPAEKRLSCRLQAERHRFSIEVANLGPGQA</sequence>
<reference evidence="1" key="1">
    <citation type="submission" date="2021-01" db="EMBL/GenBank/DDBJ databases">
        <authorList>
            <person name="Zahm M."/>
            <person name="Roques C."/>
            <person name="Cabau C."/>
            <person name="Klopp C."/>
            <person name="Donnadieu C."/>
            <person name="Jouanno E."/>
            <person name="Lampietro C."/>
            <person name="Louis A."/>
            <person name="Herpin A."/>
            <person name="Echchiki A."/>
            <person name="Berthelot C."/>
            <person name="Parey E."/>
            <person name="Roest-Crollius H."/>
            <person name="Braasch I."/>
            <person name="Postlethwait J."/>
            <person name="Bobe J."/>
            <person name="Montfort J."/>
            <person name="Bouchez O."/>
            <person name="Begum T."/>
            <person name="Mejri S."/>
            <person name="Adams A."/>
            <person name="Chen W.-J."/>
            <person name="Guiguen Y."/>
        </authorList>
    </citation>
    <scope>NUCLEOTIDE SEQUENCE</scope>
    <source>
        <strain evidence="1">YG-15Mar2019-1</strain>
        <tissue evidence="1">Brain</tissue>
    </source>
</reference>
<gene>
    <name evidence="1" type="ORF">MATL_G00183300</name>
</gene>
<keyword evidence="2" id="KW-1185">Reference proteome</keyword>
<dbReference type="EMBL" id="JAFDVH010000015">
    <property type="protein sequence ID" value="KAG7464069.1"/>
    <property type="molecule type" value="Genomic_DNA"/>
</dbReference>
<accession>A0A9D3PSM1</accession>
<dbReference type="Proteomes" id="UP001046870">
    <property type="component" value="Chromosome 15"/>
</dbReference>
<protein>
    <submittedName>
        <fullName evidence="1">Uncharacterized protein</fullName>
    </submittedName>
</protein>
<comment type="caution">
    <text evidence="1">The sequence shown here is derived from an EMBL/GenBank/DDBJ whole genome shotgun (WGS) entry which is preliminary data.</text>
</comment>
<name>A0A9D3PSM1_MEGAT</name>